<dbReference type="SUPFAM" id="SSF88946">
    <property type="entry name" value="Sigma2 domain of RNA polymerase sigma factors"/>
    <property type="match status" value="1"/>
</dbReference>
<evidence type="ECO:0000256" key="1">
    <source>
        <dbReference type="ARBA" id="ARBA00010641"/>
    </source>
</evidence>
<dbReference type="SUPFAM" id="SSF88659">
    <property type="entry name" value="Sigma3 and sigma4 domains of RNA polymerase sigma factors"/>
    <property type="match status" value="1"/>
</dbReference>
<comment type="similarity">
    <text evidence="1">Belongs to the sigma-70 factor family. ECF subfamily.</text>
</comment>
<dbReference type="GO" id="GO:0003677">
    <property type="term" value="F:DNA binding"/>
    <property type="evidence" value="ECO:0007669"/>
    <property type="project" value="UniProtKB-KW"/>
</dbReference>
<dbReference type="InterPro" id="IPR013324">
    <property type="entry name" value="RNA_pol_sigma_r3/r4-like"/>
</dbReference>
<proteinExistence type="inferred from homology"/>
<dbReference type="InterPro" id="IPR014284">
    <property type="entry name" value="RNA_pol_sigma-70_dom"/>
</dbReference>
<dbReference type="InterPro" id="IPR013325">
    <property type="entry name" value="RNA_pol_sigma_r2"/>
</dbReference>
<dbReference type="InterPro" id="IPR013249">
    <property type="entry name" value="RNA_pol_sigma70_r4_t2"/>
</dbReference>
<dbReference type="PANTHER" id="PTHR43133">
    <property type="entry name" value="RNA POLYMERASE ECF-TYPE SIGMA FACTO"/>
    <property type="match status" value="1"/>
</dbReference>
<reference evidence="8" key="1">
    <citation type="submission" date="2022-05" db="EMBL/GenBank/DDBJ databases">
        <authorList>
            <person name="Sun H.-N."/>
        </authorList>
    </citation>
    <scope>NUCLEOTIDE SEQUENCE</scope>
    <source>
        <strain evidence="8">HB14</strain>
    </source>
</reference>
<dbReference type="CDD" id="cd06171">
    <property type="entry name" value="Sigma70_r4"/>
    <property type="match status" value="1"/>
</dbReference>
<feature type="domain" description="RNA polymerase sigma factor 70 region 4 type 2" evidence="7">
    <location>
        <begin position="117"/>
        <end position="169"/>
    </location>
</feature>
<dbReference type="RefSeq" id="WP_253967976.1">
    <property type="nucleotide sequence ID" value="NZ_JAMFTH010000002.1"/>
</dbReference>
<name>A0A9X2HXV4_9GAMM</name>
<evidence type="ECO:0000256" key="5">
    <source>
        <dbReference type="ARBA" id="ARBA00023163"/>
    </source>
</evidence>
<dbReference type="Pfam" id="PF08281">
    <property type="entry name" value="Sigma70_r4_2"/>
    <property type="match status" value="1"/>
</dbReference>
<dbReference type="InterPro" id="IPR036388">
    <property type="entry name" value="WH-like_DNA-bd_sf"/>
</dbReference>
<evidence type="ECO:0000259" key="6">
    <source>
        <dbReference type="Pfam" id="PF04542"/>
    </source>
</evidence>
<evidence type="ECO:0000256" key="4">
    <source>
        <dbReference type="ARBA" id="ARBA00023125"/>
    </source>
</evidence>
<keyword evidence="3" id="KW-0731">Sigma factor</keyword>
<dbReference type="AlphaFoldDB" id="A0A9X2HXV4"/>
<sequence>MDIPDKELIARAVKHQDRHAYSQLVRRHQSRLRQALRNLCNGDDALADDMAQEAFIKAYKALPGFKGQAQFFTWLYQIARNQLMSHYRKKLPEPDSEKVDRLNADTASDETCELTRRDLHRAMSQLSAAQREALHLTYQLGHSNEEAARLMQVPEGTIKSHILRGKAKLKTLLQDWQGETSHDPAR</sequence>
<comment type="caution">
    <text evidence="8">The sequence shown here is derived from an EMBL/GenBank/DDBJ whole genome shotgun (WGS) entry which is preliminary data.</text>
</comment>
<keyword evidence="4" id="KW-0238">DNA-binding</keyword>
<evidence type="ECO:0000256" key="2">
    <source>
        <dbReference type="ARBA" id="ARBA00023015"/>
    </source>
</evidence>
<dbReference type="Proteomes" id="UP001139319">
    <property type="component" value="Unassembled WGS sequence"/>
</dbReference>
<accession>A0A9X2HXV4</accession>
<organism evidence="8 9">
    <name type="scientific">Gilvimarinus xylanilyticus</name>
    <dbReference type="NCBI Taxonomy" id="2944139"/>
    <lineage>
        <taxon>Bacteria</taxon>
        <taxon>Pseudomonadati</taxon>
        <taxon>Pseudomonadota</taxon>
        <taxon>Gammaproteobacteria</taxon>
        <taxon>Cellvibrionales</taxon>
        <taxon>Cellvibrionaceae</taxon>
        <taxon>Gilvimarinus</taxon>
    </lineage>
</organism>
<evidence type="ECO:0000313" key="8">
    <source>
        <dbReference type="EMBL" id="MCP8899689.1"/>
    </source>
</evidence>
<gene>
    <name evidence="8" type="ORF">M6D89_10290</name>
</gene>
<evidence type="ECO:0000259" key="7">
    <source>
        <dbReference type="Pfam" id="PF08281"/>
    </source>
</evidence>
<keyword evidence="2" id="KW-0805">Transcription regulation</keyword>
<dbReference type="Gene3D" id="1.10.1740.10">
    <property type="match status" value="1"/>
</dbReference>
<evidence type="ECO:0000313" key="9">
    <source>
        <dbReference type="Proteomes" id="UP001139319"/>
    </source>
</evidence>
<dbReference type="InterPro" id="IPR007627">
    <property type="entry name" value="RNA_pol_sigma70_r2"/>
</dbReference>
<protein>
    <submittedName>
        <fullName evidence="8">RNA polymerase sigma factor</fullName>
    </submittedName>
</protein>
<dbReference type="EMBL" id="JAMFTH010000002">
    <property type="protein sequence ID" value="MCP8899689.1"/>
    <property type="molecule type" value="Genomic_DNA"/>
</dbReference>
<keyword evidence="9" id="KW-1185">Reference proteome</keyword>
<feature type="domain" description="RNA polymerase sigma-70 region 2" evidence="6">
    <location>
        <begin position="24"/>
        <end position="90"/>
    </location>
</feature>
<dbReference type="Pfam" id="PF04542">
    <property type="entry name" value="Sigma70_r2"/>
    <property type="match status" value="1"/>
</dbReference>
<dbReference type="GO" id="GO:0016987">
    <property type="term" value="F:sigma factor activity"/>
    <property type="evidence" value="ECO:0007669"/>
    <property type="project" value="UniProtKB-KW"/>
</dbReference>
<dbReference type="GO" id="GO:0006352">
    <property type="term" value="P:DNA-templated transcription initiation"/>
    <property type="evidence" value="ECO:0007669"/>
    <property type="project" value="InterPro"/>
</dbReference>
<evidence type="ECO:0000256" key="3">
    <source>
        <dbReference type="ARBA" id="ARBA00023082"/>
    </source>
</evidence>
<dbReference type="Gene3D" id="1.10.10.10">
    <property type="entry name" value="Winged helix-like DNA-binding domain superfamily/Winged helix DNA-binding domain"/>
    <property type="match status" value="1"/>
</dbReference>
<dbReference type="NCBIfam" id="TIGR02937">
    <property type="entry name" value="sigma70-ECF"/>
    <property type="match status" value="1"/>
</dbReference>
<reference evidence="8" key="2">
    <citation type="submission" date="2023-01" db="EMBL/GenBank/DDBJ databases">
        <title>Gilvimarinus xylanilyticus HB14 isolated from Caulerpa lentillifera aquaculture base in Hainan, China.</title>
        <authorList>
            <person name="Zhang Y.-J."/>
        </authorList>
    </citation>
    <scope>NUCLEOTIDE SEQUENCE</scope>
    <source>
        <strain evidence="8">HB14</strain>
    </source>
</reference>
<dbReference type="InterPro" id="IPR039425">
    <property type="entry name" value="RNA_pol_sigma-70-like"/>
</dbReference>
<dbReference type="PANTHER" id="PTHR43133:SF8">
    <property type="entry name" value="RNA POLYMERASE SIGMA FACTOR HI_1459-RELATED"/>
    <property type="match status" value="1"/>
</dbReference>
<keyword evidence="5" id="KW-0804">Transcription</keyword>